<protein>
    <submittedName>
        <fullName evidence="1">Uncharacterized protein</fullName>
    </submittedName>
</protein>
<dbReference type="EMBL" id="UINC01190930">
    <property type="protein sequence ID" value="SVE05315.1"/>
    <property type="molecule type" value="Genomic_DNA"/>
</dbReference>
<feature type="non-terminal residue" evidence="1">
    <location>
        <position position="1"/>
    </location>
</feature>
<organism evidence="1">
    <name type="scientific">marine metagenome</name>
    <dbReference type="NCBI Taxonomy" id="408172"/>
    <lineage>
        <taxon>unclassified sequences</taxon>
        <taxon>metagenomes</taxon>
        <taxon>ecological metagenomes</taxon>
    </lineage>
</organism>
<gene>
    <name evidence="1" type="ORF">METZ01_LOCUS458169</name>
</gene>
<evidence type="ECO:0000313" key="1">
    <source>
        <dbReference type="EMBL" id="SVE05315.1"/>
    </source>
</evidence>
<name>A0A383ADQ6_9ZZZZ</name>
<accession>A0A383ADQ6</accession>
<proteinExistence type="predicted"/>
<sequence length="90" mass="11156">VIVWFPVERTVDREFNSEKECWDYYENDQLAEKKWGSQTLDHQGNRPDKNFHFKMDWNEYPIRTYKGKDKGFRSQIWLSCERKYPKIFNN</sequence>
<dbReference type="AlphaFoldDB" id="A0A383ADQ6"/>
<reference evidence="1" key="1">
    <citation type="submission" date="2018-05" db="EMBL/GenBank/DDBJ databases">
        <authorList>
            <person name="Lanie J.A."/>
            <person name="Ng W.-L."/>
            <person name="Kazmierczak K.M."/>
            <person name="Andrzejewski T.M."/>
            <person name="Davidsen T.M."/>
            <person name="Wayne K.J."/>
            <person name="Tettelin H."/>
            <person name="Glass J.I."/>
            <person name="Rusch D."/>
            <person name="Podicherti R."/>
            <person name="Tsui H.-C.T."/>
            <person name="Winkler M.E."/>
        </authorList>
    </citation>
    <scope>NUCLEOTIDE SEQUENCE</scope>
</reference>